<dbReference type="FunFam" id="1.10.472.10:FF:000060">
    <property type="entry name" value="D6-type cyclin"/>
    <property type="match status" value="1"/>
</dbReference>
<name>A0A8J5IBW7_ZINOF</name>
<dbReference type="OrthoDB" id="5590282at2759"/>
<dbReference type="PANTHER" id="PTHR10177">
    <property type="entry name" value="CYCLINS"/>
    <property type="match status" value="1"/>
</dbReference>
<keyword evidence="4" id="KW-0131">Cell cycle</keyword>
<evidence type="ECO:0000256" key="2">
    <source>
        <dbReference type="ARBA" id="ARBA00022618"/>
    </source>
</evidence>
<evidence type="ECO:0000256" key="5">
    <source>
        <dbReference type="RuleBase" id="RU000383"/>
    </source>
</evidence>
<evidence type="ECO:0000256" key="1">
    <source>
        <dbReference type="ARBA" id="ARBA00009065"/>
    </source>
</evidence>
<evidence type="ECO:0000313" key="8">
    <source>
        <dbReference type="Proteomes" id="UP000734854"/>
    </source>
</evidence>
<evidence type="ECO:0000256" key="4">
    <source>
        <dbReference type="ARBA" id="ARBA00023306"/>
    </source>
</evidence>
<dbReference type="FunFam" id="1.10.472.10:FF:000040">
    <property type="entry name" value="D6-type cyclin"/>
    <property type="match status" value="1"/>
</dbReference>
<dbReference type="InterPro" id="IPR013763">
    <property type="entry name" value="Cyclin-like_dom"/>
</dbReference>
<keyword evidence="3 5" id="KW-0195">Cyclin</keyword>
<dbReference type="InterPro" id="IPR039361">
    <property type="entry name" value="Cyclin"/>
</dbReference>
<dbReference type="Pfam" id="PF00134">
    <property type="entry name" value="Cyclin_N"/>
    <property type="match status" value="1"/>
</dbReference>
<reference evidence="7 8" key="1">
    <citation type="submission" date="2020-08" db="EMBL/GenBank/DDBJ databases">
        <title>Plant Genome Project.</title>
        <authorList>
            <person name="Zhang R.-G."/>
        </authorList>
    </citation>
    <scope>NUCLEOTIDE SEQUENCE [LARGE SCALE GENOMIC DNA]</scope>
    <source>
        <tissue evidence="7">Rhizome</tissue>
    </source>
</reference>
<sequence>MMSLGFEESDAAEKQSWDSEFFRFPLPSESSLRSLMKKEQEYAVKSDYLMRLLSERQFSARRNDAIDWMWKVHAVYKFGPLSAYLCVNYLDRFLSYYDFPEEDQPWSTQLLSVACLSVAAKMEKDNVLPPFLLQICEPKKVFSAKTIRKMEFTLLSKLGWKTQAVTPFTYIDFFLNTISGGHPPSHLMVSRCTEIILNTVRAIDMMEFWPFEVAASTALLVLGDAKVVDVVENFPHCSLVSKRKVWQCYGVIQYLEMARQRDHLRQAAASSPVLKSPVGVLDHANLSIKSDDPIADQSHKTSVCKRKASRLTCPFIKRRRISRL</sequence>
<proteinExistence type="inferred from homology"/>
<comment type="similarity">
    <text evidence="1">Belongs to the cyclin family. Cyclin D subfamily.</text>
</comment>
<evidence type="ECO:0000259" key="6">
    <source>
        <dbReference type="SMART" id="SM00385"/>
    </source>
</evidence>
<dbReference type="AlphaFoldDB" id="A0A8J5IBW7"/>
<dbReference type="Proteomes" id="UP000734854">
    <property type="component" value="Unassembled WGS sequence"/>
</dbReference>
<keyword evidence="2" id="KW-0132">Cell division</keyword>
<gene>
    <name evidence="7" type="ORF">ZIOFF_006454</name>
</gene>
<keyword evidence="8" id="KW-1185">Reference proteome</keyword>
<dbReference type="InterPro" id="IPR006671">
    <property type="entry name" value="Cyclin_N"/>
</dbReference>
<dbReference type="SMART" id="SM00385">
    <property type="entry name" value="CYCLIN"/>
    <property type="match status" value="1"/>
</dbReference>
<dbReference type="EMBL" id="JACMSC010000002">
    <property type="protein sequence ID" value="KAG6532605.1"/>
    <property type="molecule type" value="Genomic_DNA"/>
</dbReference>
<evidence type="ECO:0000256" key="3">
    <source>
        <dbReference type="ARBA" id="ARBA00023127"/>
    </source>
</evidence>
<dbReference type="GO" id="GO:0051301">
    <property type="term" value="P:cell division"/>
    <property type="evidence" value="ECO:0007669"/>
    <property type="project" value="UniProtKB-KW"/>
</dbReference>
<dbReference type="InterPro" id="IPR048258">
    <property type="entry name" value="Cyclins_cyclin-box"/>
</dbReference>
<protein>
    <recommendedName>
        <fullName evidence="6">Cyclin-like domain-containing protein</fullName>
    </recommendedName>
</protein>
<dbReference type="PROSITE" id="PS00292">
    <property type="entry name" value="CYCLINS"/>
    <property type="match status" value="1"/>
</dbReference>
<comment type="caution">
    <text evidence="7">The sequence shown here is derived from an EMBL/GenBank/DDBJ whole genome shotgun (WGS) entry which is preliminary data.</text>
</comment>
<dbReference type="CDD" id="cd20544">
    <property type="entry name" value="CYCLIN_AtCycD-like_rpt2"/>
    <property type="match status" value="1"/>
</dbReference>
<accession>A0A8J5IBW7</accession>
<evidence type="ECO:0000313" key="7">
    <source>
        <dbReference type="EMBL" id="KAG6532605.1"/>
    </source>
</evidence>
<organism evidence="7 8">
    <name type="scientific">Zingiber officinale</name>
    <name type="common">Ginger</name>
    <name type="synonym">Amomum zingiber</name>
    <dbReference type="NCBI Taxonomy" id="94328"/>
    <lineage>
        <taxon>Eukaryota</taxon>
        <taxon>Viridiplantae</taxon>
        <taxon>Streptophyta</taxon>
        <taxon>Embryophyta</taxon>
        <taxon>Tracheophyta</taxon>
        <taxon>Spermatophyta</taxon>
        <taxon>Magnoliopsida</taxon>
        <taxon>Liliopsida</taxon>
        <taxon>Zingiberales</taxon>
        <taxon>Zingiberaceae</taxon>
        <taxon>Zingiber</taxon>
    </lineage>
</organism>
<dbReference type="CDD" id="cd20543">
    <property type="entry name" value="CYCLIN_AtCycD-like_rpt1"/>
    <property type="match status" value="1"/>
</dbReference>
<feature type="domain" description="Cyclin-like" evidence="6">
    <location>
        <begin position="67"/>
        <end position="156"/>
    </location>
</feature>